<dbReference type="EMBL" id="CP117811">
    <property type="protein sequence ID" value="WDE95232.1"/>
    <property type="molecule type" value="Genomic_DNA"/>
</dbReference>
<protein>
    <submittedName>
        <fullName evidence="4">SDR family oxidoreductase</fullName>
    </submittedName>
</protein>
<dbReference type="SMART" id="SM00822">
    <property type="entry name" value="PKS_KR"/>
    <property type="match status" value="1"/>
</dbReference>
<evidence type="ECO:0000313" key="4">
    <source>
        <dbReference type="EMBL" id="WDE95232.1"/>
    </source>
</evidence>
<dbReference type="PRINTS" id="PR00081">
    <property type="entry name" value="GDHRDH"/>
</dbReference>
<keyword evidence="5" id="KW-1185">Reference proteome</keyword>
<gene>
    <name evidence="4" type="ORF">PQO03_05795</name>
</gene>
<dbReference type="InterPro" id="IPR020904">
    <property type="entry name" value="Sc_DH/Rdtase_CS"/>
</dbReference>
<accession>A0ABY7VQS0</accession>
<dbReference type="InterPro" id="IPR002347">
    <property type="entry name" value="SDR_fam"/>
</dbReference>
<evidence type="ECO:0000313" key="5">
    <source>
        <dbReference type="Proteomes" id="UP001214250"/>
    </source>
</evidence>
<evidence type="ECO:0000256" key="1">
    <source>
        <dbReference type="ARBA" id="ARBA00006484"/>
    </source>
</evidence>
<reference evidence="4 5" key="1">
    <citation type="submission" date="2023-02" db="EMBL/GenBank/DDBJ databases">
        <title>Genome sequence of Lentisphaera profundi SAORIC-696.</title>
        <authorList>
            <person name="Kim e."/>
            <person name="Cho J.-C."/>
            <person name="Choi A."/>
            <person name="Kang I."/>
        </authorList>
    </citation>
    <scope>NUCLEOTIDE SEQUENCE [LARGE SCALE GENOMIC DNA]</scope>
    <source>
        <strain evidence="4 5">SAORIC-696</strain>
    </source>
</reference>
<evidence type="ECO:0000259" key="3">
    <source>
        <dbReference type="SMART" id="SM00822"/>
    </source>
</evidence>
<dbReference type="PRINTS" id="PR00080">
    <property type="entry name" value="SDRFAMILY"/>
</dbReference>
<name>A0ABY7VQS0_9BACT</name>
<sequence length="261" mass="28432">MDLNLKGKVVIITGGAKGIGAAISESFAAEGAKLVIASRPSTMASEFVDKIKETSEVLYIQGDLTTPGFCEKIIDQTVQKFGQIDVLVNNAGVNDACNIDDSLDKFQQSLNTNLIQVFELVHYAFPHLEKTNGNIVNIGSKVAETGQGNATGYAAAKGAVNALTREWALEFRMKGIRVNSIIPAECMTPLYRSCLDRLPKPEEEERRITSMIPLGERMTRAEELADLTVFIASSRSSHTTGQIIYADGGYTHLDRKCTVKE</sequence>
<dbReference type="InterPro" id="IPR057326">
    <property type="entry name" value="KR_dom"/>
</dbReference>
<evidence type="ECO:0000256" key="2">
    <source>
        <dbReference type="ARBA" id="ARBA00023002"/>
    </source>
</evidence>
<dbReference type="CDD" id="cd05233">
    <property type="entry name" value="SDR_c"/>
    <property type="match status" value="1"/>
</dbReference>
<dbReference type="PANTHER" id="PTHR43639:SF1">
    <property type="entry name" value="SHORT-CHAIN DEHYDROGENASE_REDUCTASE FAMILY PROTEIN"/>
    <property type="match status" value="1"/>
</dbReference>
<dbReference type="NCBIfam" id="NF006384">
    <property type="entry name" value="PRK08628.1"/>
    <property type="match status" value="1"/>
</dbReference>
<dbReference type="SUPFAM" id="SSF51735">
    <property type="entry name" value="NAD(P)-binding Rossmann-fold domains"/>
    <property type="match status" value="1"/>
</dbReference>
<dbReference type="Pfam" id="PF13561">
    <property type="entry name" value="adh_short_C2"/>
    <property type="match status" value="1"/>
</dbReference>
<proteinExistence type="inferred from homology"/>
<dbReference type="Gene3D" id="3.40.50.720">
    <property type="entry name" value="NAD(P)-binding Rossmann-like Domain"/>
    <property type="match status" value="1"/>
</dbReference>
<feature type="domain" description="Ketoreductase" evidence="3">
    <location>
        <begin position="8"/>
        <end position="186"/>
    </location>
</feature>
<dbReference type="Proteomes" id="UP001214250">
    <property type="component" value="Chromosome 1"/>
</dbReference>
<comment type="similarity">
    <text evidence="1">Belongs to the short-chain dehydrogenases/reductases (SDR) family.</text>
</comment>
<keyword evidence="2" id="KW-0560">Oxidoreductase</keyword>
<dbReference type="PANTHER" id="PTHR43639">
    <property type="entry name" value="OXIDOREDUCTASE, SHORT-CHAIN DEHYDROGENASE/REDUCTASE FAMILY (AFU_ORTHOLOGUE AFUA_5G02870)"/>
    <property type="match status" value="1"/>
</dbReference>
<dbReference type="InterPro" id="IPR036291">
    <property type="entry name" value="NAD(P)-bd_dom_sf"/>
</dbReference>
<dbReference type="RefSeq" id="WP_274148605.1">
    <property type="nucleotide sequence ID" value="NZ_CP117811.1"/>
</dbReference>
<organism evidence="4 5">
    <name type="scientific">Lentisphaera profundi</name>
    <dbReference type="NCBI Taxonomy" id="1658616"/>
    <lineage>
        <taxon>Bacteria</taxon>
        <taxon>Pseudomonadati</taxon>
        <taxon>Lentisphaerota</taxon>
        <taxon>Lentisphaeria</taxon>
        <taxon>Lentisphaerales</taxon>
        <taxon>Lentisphaeraceae</taxon>
        <taxon>Lentisphaera</taxon>
    </lineage>
</organism>
<dbReference type="PROSITE" id="PS00061">
    <property type="entry name" value="ADH_SHORT"/>
    <property type="match status" value="1"/>
</dbReference>